<reference evidence="2" key="1">
    <citation type="submission" date="2017-02" db="UniProtKB">
        <authorList>
            <consortium name="WormBaseParasite"/>
        </authorList>
    </citation>
    <scope>IDENTIFICATION</scope>
</reference>
<protein>
    <submittedName>
        <fullName evidence="2">Uncharacterized protein</fullName>
    </submittedName>
</protein>
<name>A0A0M3IN43_ASCLU</name>
<keyword evidence="1" id="KW-1185">Reference proteome</keyword>
<evidence type="ECO:0000313" key="1">
    <source>
        <dbReference type="Proteomes" id="UP000036681"/>
    </source>
</evidence>
<dbReference type="Proteomes" id="UP000036681">
    <property type="component" value="Unplaced"/>
</dbReference>
<sequence length="37" mass="4600">MTMLLEEKRRIDIPSDRCWCHLLWMSTAMRGVRRIFF</sequence>
<accession>A0A0M3IN43</accession>
<proteinExistence type="predicted"/>
<dbReference type="AlphaFoldDB" id="A0A0M3IN43"/>
<organism evidence="1 2">
    <name type="scientific">Ascaris lumbricoides</name>
    <name type="common">Giant roundworm</name>
    <dbReference type="NCBI Taxonomy" id="6252"/>
    <lineage>
        <taxon>Eukaryota</taxon>
        <taxon>Metazoa</taxon>
        <taxon>Ecdysozoa</taxon>
        <taxon>Nematoda</taxon>
        <taxon>Chromadorea</taxon>
        <taxon>Rhabditida</taxon>
        <taxon>Spirurina</taxon>
        <taxon>Ascaridomorpha</taxon>
        <taxon>Ascaridoidea</taxon>
        <taxon>Ascarididae</taxon>
        <taxon>Ascaris</taxon>
    </lineage>
</organism>
<evidence type="ECO:0000313" key="2">
    <source>
        <dbReference type="WBParaSite" id="ALUE_0002017101-mRNA-1"/>
    </source>
</evidence>
<dbReference type="WBParaSite" id="ALUE_0002017101-mRNA-1">
    <property type="protein sequence ID" value="ALUE_0002017101-mRNA-1"/>
    <property type="gene ID" value="ALUE_0002017101"/>
</dbReference>